<evidence type="ECO:0000313" key="2">
    <source>
        <dbReference type="EMBL" id="GFG79130.1"/>
    </source>
</evidence>
<comment type="caution">
    <text evidence="2">The sequence shown here is derived from an EMBL/GenBank/DDBJ whole genome shotgun (WGS) entry which is preliminary data.</text>
</comment>
<dbReference type="EMBL" id="BLKX01000001">
    <property type="protein sequence ID" value="GFG79130.1"/>
    <property type="molecule type" value="Genomic_DNA"/>
</dbReference>
<dbReference type="Proteomes" id="UP000465240">
    <property type="component" value="Unassembled WGS sequence"/>
</dbReference>
<evidence type="ECO:0000256" key="1">
    <source>
        <dbReference type="SAM" id="MobiDB-lite"/>
    </source>
</evidence>
<proteinExistence type="predicted"/>
<organism evidence="2 3">
    <name type="scientific">Mycobacterium paragordonae</name>
    <dbReference type="NCBI Taxonomy" id="1389713"/>
    <lineage>
        <taxon>Bacteria</taxon>
        <taxon>Bacillati</taxon>
        <taxon>Actinomycetota</taxon>
        <taxon>Actinomycetes</taxon>
        <taxon>Mycobacteriales</taxon>
        <taxon>Mycobacteriaceae</taxon>
        <taxon>Mycobacterium</taxon>
    </lineage>
</organism>
<keyword evidence="3" id="KW-1185">Reference proteome</keyword>
<sequence length="171" mass="18815">MIGDLWPEELSHGSPETATLAQYLKVDLQRIAGSANDDLRAISRAGLDYAVRRDTEARVIDQARDRAVRRVESTMRQLRQMGQRPRPDTGHPVPKGDEPADRKTAQLQSAALGATQAVDIDKTQVIPAVKDGQPQYPAPVLDDRHQEPQPGGAERETVAEDAAKHRLRADS</sequence>
<name>A0ABQ1C460_9MYCO</name>
<reference evidence="2 3" key="1">
    <citation type="journal article" date="2019" name="Emerg. Microbes Infect.">
        <title>Comprehensive subspecies identification of 175 nontuberculous mycobacteria species based on 7547 genomic profiles.</title>
        <authorList>
            <person name="Matsumoto Y."/>
            <person name="Kinjo T."/>
            <person name="Motooka D."/>
            <person name="Nabeya D."/>
            <person name="Jung N."/>
            <person name="Uechi K."/>
            <person name="Horii T."/>
            <person name="Iida T."/>
            <person name="Fujita J."/>
            <person name="Nakamura S."/>
        </authorList>
    </citation>
    <scope>NUCLEOTIDE SEQUENCE [LARGE SCALE GENOMIC DNA]</scope>
    <source>
        <strain evidence="2 3">JCM 18565</strain>
    </source>
</reference>
<accession>A0ABQ1C460</accession>
<feature type="compositionally biased region" description="Basic and acidic residues" evidence="1">
    <location>
        <begin position="85"/>
        <end position="104"/>
    </location>
</feature>
<gene>
    <name evidence="2" type="ORF">MPRG_24060</name>
</gene>
<feature type="region of interest" description="Disordered" evidence="1">
    <location>
        <begin position="70"/>
        <end position="171"/>
    </location>
</feature>
<protein>
    <submittedName>
        <fullName evidence="2">Uncharacterized protein</fullName>
    </submittedName>
</protein>
<evidence type="ECO:0000313" key="3">
    <source>
        <dbReference type="Proteomes" id="UP000465240"/>
    </source>
</evidence>
<feature type="compositionally biased region" description="Basic and acidic residues" evidence="1">
    <location>
        <begin position="141"/>
        <end position="171"/>
    </location>
</feature>